<evidence type="ECO:0000259" key="15">
    <source>
        <dbReference type="Pfam" id="PF07715"/>
    </source>
</evidence>
<dbReference type="CDD" id="cd01347">
    <property type="entry name" value="ligand_gated_channel"/>
    <property type="match status" value="1"/>
</dbReference>
<feature type="chain" id="PRO_5022213645" evidence="13">
    <location>
        <begin position="21"/>
        <end position="675"/>
    </location>
</feature>
<evidence type="ECO:0000256" key="9">
    <source>
        <dbReference type="ARBA" id="ARBA00023237"/>
    </source>
</evidence>
<dbReference type="AlphaFoldDB" id="A0A518RC71"/>
<evidence type="ECO:0000313" key="17">
    <source>
        <dbReference type="Proteomes" id="UP000318055"/>
    </source>
</evidence>
<dbReference type="EMBL" id="CP042239">
    <property type="protein sequence ID" value="QDX25048.1"/>
    <property type="molecule type" value="Genomic_DNA"/>
</dbReference>
<evidence type="ECO:0000256" key="8">
    <source>
        <dbReference type="ARBA" id="ARBA00023170"/>
    </source>
</evidence>
<evidence type="ECO:0000313" key="16">
    <source>
        <dbReference type="EMBL" id="QDX25048.1"/>
    </source>
</evidence>
<keyword evidence="17" id="KW-1185">Reference proteome</keyword>
<comment type="subcellular location">
    <subcellularLocation>
        <location evidence="1 10">Cell outer membrane</location>
        <topology evidence="1 10">Multi-pass membrane protein</topology>
    </subcellularLocation>
</comment>
<evidence type="ECO:0000256" key="4">
    <source>
        <dbReference type="ARBA" id="ARBA00022692"/>
    </source>
</evidence>
<dbReference type="PANTHER" id="PTHR30069:SF29">
    <property type="entry name" value="HEMOGLOBIN AND HEMOGLOBIN-HAPTOGLOBIN-BINDING PROTEIN 1-RELATED"/>
    <property type="match status" value="1"/>
</dbReference>
<dbReference type="Gene3D" id="2.170.130.10">
    <property type="entry name" value="TonB-dependent receptor, plug domain"/>
    <property type="match status" value="1"/>
</dbReference>
<evidence type="ECO:0000256" key="2">
    <source>
        <dbReference type="ARBA" id="ARBA00022448"/>
    </source>
</evidence>
<feature type="short sequence motif" description="TonB box" evidence="11">
    <location>
        <begin position="35"/>
        <end position="41"/>
    </location>
</feature>
<feature type="signal peptide" evidence="13">
    <location>
        <begin position="1"/>
        <end position="20"/>
    </location>
</feature>
<dbReference type="InterPro" id="IPR012910">
    <property type="entry name" value="Plug_dom"/>
</dbReference>
<protein>
    <submittedName>
        <fullName evidence="16">TonB-dependent receptor</fullName>
    </submittedName>
</protein>
<comment type="similarity">
    <text evidence="10 12">Belongs to the TonB-dependent receptor family.</text>
</comment>
<name>A0A518RC71_9SPHN</name>
<dbReference type="SUPFAM" id="SSF56935">
    <property type="entry name" value="Porins"/>
    <property type="match status" value="1"/>
</dbReference>
<gene>
    <name evidence="16" type="ORF">FPZ54_02755</name>
</gene>
<dbReference type="Proteomes" id="UP000318055">
    <property type="component" value="Chromosome"/>
</dbReference>
<dbReference type="Gene3D" id="2.40.170.20">
    <property type="entry name" value="TonB-dependent receptor, beta-barrel domain"/>
    <property type="match status" value="1"/>
</dbReference>
<keyword evidence="2 10" id="KW-0813">Transport</keyword>
<dbReference type="GO" id="GO:0009279">
    <property type="term" value="C:cell outer membrane"/>
    <property type="evidence" value="ECO:0007669"/>
    <property type="project" value="UniProtKB-SubCell"/>
</dbReference>
<keyword evidence="4 10" id="KW-0812">Transmembrane</keyword>
<reference evidence="16 17" key="1">
    <citation type="submission" date="2019-07" db="EMBL/GenBank/DDBJ databases">
        <title>Sphingomonas alkalisoli sp. nov., isolated from rhizosphere soil of Suaedae salsa.</title>
        <authorList>
            <person name="Zhang H."/>
            <person name="Xu L."/>
            <person name="Zhang J.-X."/>
            <person name="Sun J.-Q."/>
        </authorList>
    </citation>
    <scope>NUCLEOTIDE SEQUENCE [LARGE SCALE GENOMIC DNA]</scope>
    <source>
        <strain evidence="16 17">XS-10</strain>
    </source>
</reference>
<dbReference type="GO" id="GO:0015344">
    <property type="term" value="F:siderophore uptake transmembrane transporter activity"/>
    <property type="evidence" value="ECO:0007669"/>
    <property type="project" value="TreeGrafter"/>
</dbReference>
<evidence type="ECO:0000256" key="7">
    <source>
        <dbReference type="ARBA" id="ARBA00023136"/>
    </source>
</evidence>
<dbReference type="PANTHER" id="PTHR30069">
    <property type="entry name" value="TONB-DEPENDENT OUTER MEMBRANE RECEPTOR"/>
    <property type="match status" value="1"/>
</dbReference>
<evidence type="ECO:0000259" key="14">
    <source>
        <dbReference type="Pfam" id="PF00593"/>
    </source>
</evidence>
<evidence type="ECO:0000256" key="11">
    <source>
        <dbReference type="PROSITE-ProRule" id="PRU10143"/>
    </source>
</evidence>
<dbReference type="Pfam" id="PF07715">
    <property type="entry name" value="Plug"/>
    <property type="match status" value="1"/>
</dbReference>
<dbReference type="InterPro" id="IPR000531">
    <property type="entry name" value="Beta-barrel_TonB"/>
</dbReference>
<evidence type="ECO:0000256" key="5">
    <source>
        <dbReference type="ARBA" id="ARBA00022729"/>
    </source>
</evidence>
<dbReference type="InterPro" id="IPR036942">
    <property type="entry name" value="Beta-barrel_TonB_sf"/>
</dbReference>
<dbReference type="KEGG" id="ssua:FPZ54_02755"/>
<keyword evidence="3 10" id="KW-1134">Transmembrane beta strand</keyword>
<evidence type="ECO:0000256" key="12">
    <source>
        <dbReference type="RuleBase" id="RU003357"/>
    </source>
</evidence>
<keyword evidence="7 10" id="KW-0472">Membrane</keyword>
<dbReference type="InterPro" id="IPR010916">
    <property type="entry name" value="TonB_box_CS"/>
</dbReference>
<keyword evidence="5 13" id="KW-0732">Signal</keyword>
<proteinExistence type="inferred from homology"/>
<evidence type="ECO:0000256" key="1">
    <source>
        <dbReference type="ARBA" id="ARBA00004571"/>
    </source>
</evidence>
<feature type="domain" description="TonB-dependent receptor-like beta-barrel" evidence="14">
    <location>
        <begin position="264"/>
        <end position="637"/>
    </location>
</feature>
<evidence type="ECO:0000256" key="10">
    <source>
        <dbReference type="PROSITE-ProRule" id="PRU01360"/>
    </source>
</evidence>
<evidence type="ECO:0000256" key="13">
    <source>
        <dbReference type="SAM" id="SignalP"/>
    </source>
</evidence>
<keyword evidence="8 16" id="KW-0675">Receptor</keyword>
<sequence>MTRTILAALLVTSSITPAFAQQRSPDPDQASRGNTIIVTGTRETAQAIEEIERTPGGVDVVPAAAFRDTPVQNIKDILEYVPGVITQHRMGDDARLSIRGSGLSRAYGNRGILLLIDGIPLNTSDGLMDLFEIDPSAYAHVEVFKGANALRYGSNALGGAINLVTPTGADASPLTARIDGGSFGYIKGQASTGGASGSLDWFATVSAQRIDGYRDHSDGDAIRGNLNIGYKIAPNIDTRFYVYGATTNQRIPGEVSKAQALGAPRSANPVWFTQDQQRNVDSIRIANKTTLRWGETSVDLGVFYNNRQVKHPIFQWLDFTVDDYGGFARLVDERSLGGMHNRLILGANLQKGTIDTEQFVNLPGAVKGALAASMVDKSSNLSLYAEDSLYVGPDLALIGGVQYLHAVRDRRDRFLANGDQSGRKEYDLWSPRIGILWHAGANAQLFGNISRSAEVPSYDANVITAANLKPQRATTYEIGTRGGSGGIGWDVSVYRSELRDELQCLSTGPFSACSIINAGRTVHQGVEAGLDGTVPVSQSGNRIAFTLAYTLNDFFFDDDPTYGDNRLPGVPEHYVRAELLYRHTSGFYAGPNIEWSPKSYFADHANSLSVDPFALLNLKAGFDTSKGWAFYIEGRNLTDKRYISTVAVAGTAGAGAELFNPGIGRAVFAGIRFSR</sequence>
<dbReference type="OrthoDB" id="9760620at2"/>
<dbReference type="PROSITE" id="PS00430">
    <property type="entry name" value="TONB_DEPENDENT_REC_1"/>
    <property type="match status" value="1"/>
</dbReference>
<dbReference type="PROSITE" id="PS52016">
    <property type="entry name" value="TONB_DEPENDENT_REC_3"/>
    <property type="match status" value="1"/>
</dbReference>
<dbReference type="GO" id="GO:0044718">
    <property type="term" value="P:siderophore transmembrane transport"/>
    <property type="evidence" value="ECO:0007669"/>
    <property type="project" value="TreeGrafter"/>
</dbReference>
<feature type="domain" description="TonB-dependent receptor plug" evidence="15">
    <location>
        <begin position="52"/>
        <end position="160"/>
    </location>
</feature>
<keyword evidence="9 10" id="KW-0998">Cell outer membrane</keyword>
<dbReference type="InterPro" id="IPR039426">
    <property type="entry name" value="TonB-dep_rcpt-like"/>
</dbReference>
<accession>A0A518RC71</accession>
<evidence type="ECO:0000256" key="3">
    <source>
        <dbReference type="ARBA" id="ARBA00022452"/>
    </source>
</evidence>
<keyword evidence="6 11" id="KW-0798">TonB box</keyword>
<dbReference type="RefSeq" id="WP_145844790.1">
    <property type="nucleotide sequence ID" value="NZ_CP042239.1"/>
</dbReference>
<evidence type="ECO:0000256" key="6">
    <source>
        <dbReference type="ARBA" id="ARBA00023077"/>
    </source>
</evidence>
<dbReference type="InterPro" id="IPR037066">
    <property type="entry name" value="Plug_dom_sf"/>
</dbReference>
<organism evidence="16 17">
    <name type="scientific">Sphingomonas suaedae</name>
    <dbReference type="NCBI Taxonomy" id="2599297"/>
    <lineage>
        <taxon>Bacteria</taxon>
        <taxon>Pseudomonadati</taxon>
        <taxon>Pseudomonadota</taxon>
        <taxon>Alphaproteobacteria</taxon>
        <taxon>Sphingomonadales</taxon>
        <taxon>Sphingomonadaceae</taxon>
        <taxon>Sphingomonas</taxon>
    </lineage>
</organism>
<dbReference type="Pfam" id="PF00593">
    <property type="entry name" value="TonB_dep_Rec_b-barrel"/>
    <property type="match status" value="1"/>
</dbReference>